<dbReference type="InterPro" id="IPR011083">
    <property type="entry name" value="Phage_tail_collar_dom"/>
</dbReference>
<dbReference type="InterPro" id="IPR037053">
    <property type="entry name" value="Phage_tail_collar_dom_sf"/>
</dbReference>
<reference evidence="2 3" key="1">
    <citation type="submission" date="2018-12" db="EMBL/GenBank/DDBJ databases">
        <authorList>
            <person name="Yang Y."/>
        </authorList>
    </citation>
    <scope>NUCLEOTIDE SEQUENCE [LARGE SCALE GENOMIC DNA]</scope>
    <source>
        <strain evidence="2 3">GSF71</strain>
    </source>
</reference>
<accession>A0A433J1X8</accession>
<feature type="domain" description="Phage tail collar" evidence="1">
    <location>
        <begin position="777"/>
        <end position="832"/>
    </location>
</feature>
<dbReference type="GO" id="GO:0008270">
    <property type="term" value="F:zinc ion binding"/>
    <property type="evidence" value="ECO:0007669"/>
    <property type="project" value="UniProtKB-KW"/>
</dbReference>
<dbReference type="RefSeq" id="WP_127003227.1">
    <property type="nucleotide sequence ID" value="NZ_JBNPXW010000005.1"/>
</dbReference>
<dbReference type="PANTHER" id="PTHR46541">
    <property type="entry name" value="ZINC FINGER PROTEIN AEBP2"/>
    <property type="match status" value="1"/>
</dbReference>
<dbReference type="OrthoDB" id="9810174at2"/>
<dbReference type="PANTHER" id="PTHR46541:SF1">
    <property type="entry name" value="ZINC FINGER PROTEIN AEBP2"/>
    <property type="match status" value="1"/>
</dbReference>
<evidence type="ECO:0000313" key="2">
    <source>
        <dbReference type="EMBL" id="RUQ65100.1"/>
    </source>
</evidence>
<evidence type="ECO:0000259" key="1">
    <source>
        <dbReference type="Pfam" id="PF07484"/>
    </source>
</evidence>
<dbReference type="SUPFAM" id="SSF88874">
    <property type="entry name" value="Receptor-binding domain of short tail fibre protein gp12"/>
    <property type="match status" value="1"/>
</dbReference>
<gene>
    <name evidence="2" type="ORF">EJ913_25475</name>
</gene>
<dbReference type="InterPro" id="IPR052130">
    <property type="entry name" value="AEBP2/jing_C2H2-ZnF"/>
</dbReference>
<comment type="caution">
    <text evidence="2">The sequence shown here is derived from an EMBL/GenBank/DDBJ whole genome shotgun (WGS) entry which is preliminary data.</text>
</comment>
<protein>
    <recommendedName>
        <fullName evidence="1">Phage tail collar domain-containing protein</fullName>
    </recommendedName>
</protein>
<evidence type="ECO:0000313" key="3">
    <source>
        <dbReference type="Proteomes" id="UP000280346"/>
    </source>
</evidence>
<dbReference type="Proteomes" id="UP000280346">
    <property type="component" value="Unassembled WGS sequence"/>
</dbReference>
<dbReference type="Gene3D" id="3.90.1340.10">
    <property type="entry name" value="Phage tail collar domain"/>
    <property type="match status" value="1"/>
</dbReference>
<organism evidence="2 3">
    <name type="scientific">Azospirillum doebereinerae</name>
    <dbReference type="NCBI Taxonomy" id="92933"/>
    <lineage>
        <taxon>Bacteria</taxon>
        <taxon>Pseudomonadati</taxon>
        <taxon>Pseudomonadota</taxon>
        <taxon>Alphaproteobacteria</taxon>
        <taxon>Rhodospirillales</taxon>
        <taxon>Azospirillaceae</taxon>
        <taxon>Azospirillum</taxon>
    </lineage>
</organism>
<dbReference type="Pfam" id="PF07484">
    <property type="entry name" value="Collar"/>
    <property type="match status" value="1"/>
</dbReference>
<name>A0A433J1X8_9PROT</name>
<keyword evidence="3" id="KW-1185">Reference proteome</keyword>
<sequence length="1840" mass="186475">MSHPWYRAGTVAVVNGSDAVVGDGTLWTSQTQAGDIFTVDRDQLYMVVHVADNTHLTIWPTYAGTDHTAAAYAIINQFNSTTQGDLAKRLADLIRQWQIREDQYGRWVGGGSTGGSGADGTGTGGYYPLTDANGVVRYVRSPQALLDFVGDGVVRTAEEIVALLTDDVDRAEGYADTAQAALDGMTALAETTRQNIDAAATLVVTATAQANHAIAAASDAATSATGIASVLDSVTGLKTEVTVLRDTTLVAQADVTAKQAQTAASQTAAAAALTAAETARALARDWAAKTGSPVDGVEVSAKQHALNAAQSESATALLHDATEAKRQAVSALAGTVAGYANTVTLAQGDVAAKQTQVAAAAATVASDKALVAIDRGVVAEDRASVTAAAAAVAGNKTAVDAARTAVDTVKTAVDAAKSAVETARTAADLALSGAQLAQSNAASSATEAAQSATAAAAQAGIATEKATATTAAATNATEKAAIATTAAATAAAAQAEVAANAAAAAAAVSTVTNAATTASTAATTATDKAAIAASAAATATTKAASADSASVNSANSAQAAAGAATDAINAKTDTVNARDLTAGYRDAALTHMNKAQGWAETARGTEVEPGLYSAKNYALEAKDLRDQAATIVGGNSFGLIGDGTSMRITAAAPASIVNLVGAQGTGLDYNSASQTVTFRTVATGVPVTPAGNLTETTLQATLYQLDTLKADKATTYTRTEVDTALSGLSPNEIRQSGGAVTIDSLGAVVIAPAAGQSATVNGSPIVTAADVPLIPAGQILEFAGTTLPPRALWCDGALHTVAAYPELFAAIGYAYGGSGEVFAVPDLRGRVPMGAGHGPGLTERLLGTTGGVEGTTLTPAQLAAHSHGLTSVPVTGTVTVKPFTDAFTGGVNLPTTTNYIAGRDSAASANFYQPTQGTRVGPSDATVDLHASGTTSATAAPTDPVPVVQPFLAVNYIITTGAGIAHTGSPDDLAVVAVSGSYNDLDNKPDLSDVLRTGDIGGSDGLLPLVDGKIAAMYLPSYVDDVIEVASFAALPVAGEGGKIYVLLDGGPGGSKPQYRWSGSEYIAIVSSPGSTDAVPEGTANLYFTDARASAAVASALSGKQASDATLTALSGRTIGYSAATDIPAKSDVASAINSAIAASNPAWSSIASKPTTIAGYGITDALTANGNHSDPSGFAAGGASSVHYGWNVRLDNGVWKTINTGVSAYMRQDNDSGKIVLAVAPSATAGSIPSFTNAYDVTYSTKVVDFKATPTVNGSAIWHAGNFTPASKLDTTATAAASTKLSTARTINGVSFDGSANISVPASSTPFTATGNIAATNVQAALVELDSEKASTAVATASANGLMSSADKTKLDGLGSGKMEATYTAGAAVAANTFVTLDSNGNVVPITGRMTSIVSSMDIYAGNVTFLCQTQYMDATQILIVYHETASNRTVVQALDMNWSGGFSKGASVVLDPGGLISDIDIAFDGTTFVVAYRDRTTGQGIAVAGTVSGTTITLGTPAVFRASSVFYVNIEFAPDTVPFAICYSDVANGNKGYVVAPTVSGLTLSYGTAVQFSNTAVRRLKMIATPGQMAYVMVYCDQGNSNYGTITVVSVSQSGVFSPKTPVVFDSSDFSSRTALLTYTGINPTLVHICYNGYGLDGDIIYTTTVKISTGYPVSIFSTTKCLTNTSISSYPTFITCDKANYPSLYLLTYSSIVSGMCLREMNFDITNHSFSLRPIQKVPLFAKSSSETFSFSFQPYVRKLFCLYRNQNTNSLAIASLPSNPSTANAWIGLAKSTANAGQSVTVVLPGGIADTGYGYIGLGGNTYIDDTGNVAYYGSGVCVGVPLQSGTLLLSK</sequence>
<proteinExistence type="predicted"/>
<dbReference type="EMBL" id="RZIJ01000027">
    <property type="protein sequence ID" value="RUQ65100.1"/>
    <property type="molecule type" value="Genomic_DNA"/>
</dbReference>
<dbReference type="GO" id="GO:0006357">
    <property type="term" value="P:regulation of transcription by RNA polymerase II"/>
    <property type="evidence" value="ECO:0007669"/>
    <property type="project" value="TreeGrafter"/>
</dbReference>